<dbReference type="OrthoDB" id="7375707at2"/>
<protein>
    <submittedName>
        <fullName evidence="1">Uncharacterized protein</fullName>
    </submittedName>
</protein>
<reference evidence="1 2" key="1">
    <citation type="submission" date="2019-06" db="EMBL/GenBank/DDBJ databases">
        <title>New taxonomy in bacterial strain CC-CFT640, isolated from vineyard.</title>
        <authorList>
            <person name="Lin S.-Y."/>
            <person name="Tsai C.-F."/>
            <person name="Young C.-C."/>
        </authorList>
    </citation>
    <scope>NUCLEOTIDE SEQUENCE [LARGE SCALE GENOMIC DNA]</scope>
    <source>
        <strain evidence="1 2">CC-CFT640</strain>
    </source>
</reference>
<proteinExistence type="predicted"/>
<dbReference type="RefSeq" id="WP_147847374.1">
    <property type="nucleotide sequence ID" value="NZ_VDUZ01000012.1"/>
</dbReference>
<dbReference type="EMBL" id="VDUZ01000012">
    <property type="protein sequence ID" value="TXL76013.1"/>
    <property type="molecule type" value="Genomic_DNA"/>
</dbReference>
<dbReference type="Proteomes" id="UP000321638">
    <property type="component" value="Unassembled WGS sequence"/>
</dbReference>
<organism evidence="1 2">
    <name type="scientific">Vineibacter terrae</name>
    <dbReference type="NCBI Taxonomy" id="2586908"/>
    <lineage>
        <taxon>Bacteria</taxon>
        <taxon>Pseudomonadati</taxon>
        <taxon>Pseudomonadota</taxon>
        <taxon>Alphaproteobacteria</taxon>
        <taxon>Hyphomicrobiales</taxon>
        <taxon>Vineibacter</taxon>
    </lineage>
</organism>
<evidence type="ECO:0000313" key="1">
    <source>
        <dbReference type="EMBL" id="TXL76013.1"/>
    </source>
</evidence>
<comment type="caution">
    <text evidence="1">The sequence shown here is derived from an EMBL/GenBank/DDBJ whole genome shotgun (WGS) entry which is preliminary data.</text>
</comment>
<accession>A0A5C8PP73</accession>
<name>A0A5C8PP73_9HYPH</name>
<sequence>MAETTFMKVDGLEGDAREPRDYVGWFKVENFTWTRGENIKFGEGVDVDAVVTIAGGKHASPFYKLRTSGEPVARIELHVLDRGVIQQSIDLHDVYVNDYARAGENKLKTQLIELTLNATRAMIKGG</sequence>
<keyword evidence="2" id="KW-1185">Reference proteome</keyword>
<evidence type="ECO:0000313" key="2">
    <source>
        <dbReference type="Proteomes" id="UP000321638"/>
    </source>
</evidence>
<dbReference type="AlphaFoldDB" id="A0A5C8PP73"/>
<gene>
    <name evidence="1" type="ORF">FHP25_13040</name>
</gene>